<dbReference type="InterPro" id="IPR041677">
    <property type="entry name" value="DNA2/NAM7_AAA_11"/>
</dbReference>
<dbReference type="CDD" id="cd22318">
    <property type="entry name" value="DNA2_N-like"/>
    <property type="match status" value="1"/>
</dbReference>
<evidence type="ECO:0000256" key="20">
    <source>
        <dbReference type="ARBA" id="ARBA00047995"/>
    </source>
</evidence>
<dbReference type="Gene3D" id="3.40.50.300">
    <property type="entry name" value="P-loop containing nucleotide triphosphate hydrolases"/>
    <property type="match status" value="2"/>
</dbReference>
<evidence type="ECO:0000313" key="25">
    <source>
        <dbReference type="EMBL" id="CAG6705116.1"/>
    </source>
</evidence>
<keyword evidence="8" id="KW-0479">Metal-binding</keyword>
<dbReference type="GO" id="GO:0003677">
    <property type="term" value="F:DNA binding"/>
    <property type="evidence" value="ECO:0007669"/>
    <property type="project" value="UniProtKB-KW"/>
</dbReference>
<feature type="region of interest" description="Disordered" evidence="21">
    <location>
        <begin position="196"/>
        <end position="242"/>
    </location>
</feature>
<dbReference type="GO" id="GO:0004518">
    <property type="term" value="F:nuclease activity"/>
    <property type="evidence" value="ECO:0007669"/>
    <property type="project" value="UniProtKB-KW"/>
</dbReference>
<keyword evidence="11" id="KW-0378">Hydrolase</keyword>
<dbReference type="SUPFAM" id="SSF52540">
    <property type="entry name" value="P-loop containing nucleoside triphosphate hydrolases"/>
    <property type="match status" value="1"/>
</dbReference>
<evidence type="ECO:0000256" key="11">
    <source>
        <dbReference type="ARBA" id="ARBA00022801"/>
    </source>
</evidence>
<comment type="subcellular location">
    <subcellularLocation>
        <location evidence="2">Nucleus</location>
    </subcellularLocation>
</comment>
<keyword evidence="6" id="KW-0235">DNA replication</keyword>
<dbReference type="Pfam" id="PF13087">
    <property type="entry name" value="AAA_12"/>
    <property type="match status" value="1"/>
</dbReference>
<dbReference type="CDD" id="cd18041">
    <property type="entry name" value="DEXXQc_DNA2"/>
    <property type="match status" value="1"/>
</dbReference>
<dbReference type="GO" id="GO:0016787">
    <property type="term" value="F:hydrolase activity"/>
    <property type="evidence" value="ECO:0007669"/>
    <property type="project" value="UniProtKB-KW"/>
</dbReference>
<dbReference type="CDD" id="cd18808">
    <property type="entry name" value="SF1_C_Upf1"/>
    <property type="match status" value="1"/>
</dbReference>
<feature type="domain" description="DNA2/NAM7 helicase helicase" evidence="23">
    <location>
        <begin position="1165"/>
        <end position="1252"/>
    </location>
</feature>
<dbReference type="InterPro" id="IPR014808">
    <property type="entry name" value="DNA_replication_fac_Dna2_N"/>
</dbReference>
<evidence type="ECO:0000259" key="24">
    <source>
        <dbReference type="Pfam" id="PF13087"/>
    </source>
</evidence>
<keyword evidence="18" id="KW-0539">Nucleus</keyword>
<evidence type="ECO:0000256" key="9">
    <source>
        <dbReference type="ARBA" id="ARBA00022741"/>
    </source>
</evidence>
<keyword evidence="13" id="KW-0067">ATP-binding</keyword>
<evidence type="ECO:0000256" key="8">
    <source>
        <dbReference type="ARBA" id="ARBA00022723"/>
    </source>
</evidence>
<evidence type="ECO:0000256" key="10">
    <source>
        <dbReference type="ARBA" id="ARBA00022763"/>
    </source>
</evidence>
<keyword evidence="5" id="KW-0004">4Fe-4S</keyword>
<dbReference type="InterPro" id="IPR047187">
    <property type="entry name" value="SF1_C_Upf1"/>
</dbReference>
<evidence type="ECO:0000256" key="5">
    <source>
        <dbReference type="ARBA" id="ARBA00022485"/>
    </source>
</evidence>
<evidence type="ECO:0000256" key="13">
    <source>
        <dbReference type="ARBA" id="ARBA00022840"/>
    </source>
</evidence>
<feature type="region of interest" description="Disordered" evidence="21">
    <location>
        <begin position="457"/>
        <end position="490"/>
    </location>
</feature>
<keyword evidence="17" id="KW-0234">DNA repair</keyword>
<keyword evidence="16" id="KW-0238">DNA-binding</keyword>
<evidence type="ECO:0000256" key="18">
    <source>
        <dbReference type="ARBA" id="ARBA00023242"/>
    </source>
</evidence>
<dbReference type="PANTHER" id="PTHR43788:SF8">
    <property type="entry name" value="DNA-BINDING PROTEIN SMUBP-2"/>
    <property type="match status" value="1"/>
</dbReference>
<protein>
    <recommendedName>
        <fullName evidence="4">DNA helicase</fullName>
        <ecNumber evidence="4">3.6.4.12</ecNumber>
    </recommendedName>
</protein>
<dbReference type="GO" id="GO:0006260">
    <property type="term" value="P:DNA replication"/>
    <property type="evidence" value="ECO:0007669"/>
    <property type="project" value="UniProtKB-KW"/>
</dbReference>
<evidence type="ECO:0000256" key="19">
    <source>
        <dbReference type="ARBA" id="ARBA00023268"/>
    </source>
</evidence>
<feature type="domain" description="DNA replication factor Dna2 N-terminal" evidence="22">
    <location>
        <begin position="646"/>
        <end position="837"/>
    </location>
</feature>
<proteinExistence type="inferred from homology"/>
<comment type="catalytic activity">
    <reaction evidence="20">
        <text>ATP + H2O = ADP + phosphate + H(+)</text>
        <dbReference type="Rhea" id="RHEA:13065"/>
        <dbReference type="ChEBI" id="CHEBI:15377"/>
        <dbReference type="ChEBI" id="CHEBI:15378"/>
        <dbReference type="ChEBI" id="CHEBI:30616"/>
        <dbReference type="ChEBI" id="CHEBI:43474"/>
        <dbReference type="ChEBI" id="CHEBI:456216"/>
        <dbReference type="EC" id="3.6.4.12"/>
    </reaction>
</comment>
<feature type="domain" description="DNA2/NAM7 helicase helicase" evidence="23">
    <location>
        <begin position="1268"/>
        <end position="1335"/>
    </location>
</feature>
<dbReference type="GO" id="GO:0051539">
    <property type="term" value="F:4 iron, 4 sulfur cluster binding"/>
    <property type="evidence" value="ECO:0007669"/>
    <property type="project" value="UniProtKB-KW"/>
</dbReference>
<dbReference type="InterPro" id="IPR026851">
    <property type="entry name" value="Dna2/JHS1_DEXXQ-box"/>
</dbReference>
<feature type="compositionally biased region" description="Polar residues" evidence="21">
    <location>
        <begin position="204"/>
        <end position="219"/>
    </location>
</feature>
<feature type="compositionally biased region" description="Basic and acidic residues" evidence="21">
    <location>
        <begin position="467"/>
        <end position="476"/>
    </location>
</feature>
<evidence type="ECO:0000259" key="23">
    <source>
        <dbReference type="Pfam" id="PF13086"/>
    </source>
</evidence>
<keyword evidence="15" id="KW-0411">Iron-sulfur</keyword>
<comment type="cofactor">
    <cofactor evidence="1">
        <name>[4Fe-4S] cluster</name>
        <dbReference type="ChEBI" id="CHEBI:49883"/>
    </cofactor>
</comment>
<keyword evidence="9" id="KW-0547">Nucleotide-binding</keyword>
<keyword evidence="12 25" id="KW-0347">Helicase</keyword>
<evidence type="ECO:0000256" key="16">
    <source>
        <dbReference type="ARBA" id="ARBA00023125"/>
    </source>
</evidence>
<dbReference type="InterPro" id="IPR027417">
    <property type="entry name" value="P-loop_NTPase"/>
</dbReference>
<evidence type="ECO:0000256" key="7">
    <source>
        <dbReference type="ARBA" id="ARBA00022722"/>
    </source>
</evidence>
<reference evidence="25" key="1">
    <citation type="submission" date="2021-05" db="EMBL/GenBank/DDBJ databases">
        <authorList>
            <person name="Alioto T."/>
            <person name="Alioto T."/>
            <person name="Gomez Garrido J."/>
        </authorList>
    </citation>
    <scope>NUCLEOTIDE SEQUENCE</scope>
</reference>
<accession>A0A8D8UJI9</accession>
<dbReference type="Gene3D" id="3.90.320.10">
    <property type="match status" value="1"/>
</dbReference>
<keyword evidence="19" id="KW-0511">Multifunctional enzyme</keyword>
<feature type="region of interest" description="Disordered" evidence="21">
    <location>
        <begin position="1"/>
        <end position="32"/>
    </location>
</feature>
<dbReference type="GO" id="GO:0006281">
    <property type="term" value="P:DNA repair"/>
    <property type="evidence" value="ECO:0007669"/>
    <property type="project" value="UniProtKB-KW"/>
</dbReference>
<evidence type="ECO:0000256" key="2">
    <source>
        <dbReference type="ARBA" id="ARBA00004123"/>
    </source>
</evidence>
<evidence type="ECO:0000256" key="3">
    <source>
        <dbReference type="ARBA" id="ARBA00007913"/>
    </source>
</evidence>
<dbReference type="Pfam" id="PF08696">
    <property type="entry name" value="Dna2"/>
    <property type="match status" value="1"/>
</dbReference>
<dbReference type="GO" id="GO:0046872">
    <property type="term" value="F:metal ion binding"/>
    <property type="evidence" value="ECO:0007669"/>
    <property type="project" value="UniProtKB-KW"/>
</dbReference>
<feature type="region of interest" description="Disordered" evidence="21">
    <location>
        <begin position="65"/>
        <end position="84"/>
    </location>
</feature>
<dbReference type="GO" id="GO:0043139">
    <property type="term" value="F:5'-3' DNA helicase activity"/>
    <property type="evidence" value="ECO:0007669"/>
    <property type="project" value="TreeGrafter"/>
</dbReference>
<evidence type="ECO:0000256" key="21">
    <source>
        <dbReference type="SAM" id="MobiDB-lite"/>
    </source>
</evidence>
<evidence type="ECO:0000256" key="12">
    <source>
        <dbReference type="ARBA" id="ARBA00022806"/>
    </source>
</evidence>
<name>A0A8D8UJI9_9HEMI</name>
<keyword evidence="10" id="KW-0227">DNA damage</keyword>
<dbReference type="InterPro" id="IPR011604">
    <property type="entry name" value="PDDEXK-like_dom_sf"/>
</dbReference>
<evidence type="ECO:0000256" key="6">
    <source>
        <dbReference type="ARBA" id="ARBA00022705"/>
    </source>
</evidence>
<comment type="similarity">
    <text evidence="3">Belongs to the DNA2/NAM7 helicase family.</text>
</comment>
<dbReference type="GO" id="GO:0005737">
    <property type="term" value="C:cytoplasm"/>
    <property type="evidence" value="ECO:0007669"/>
    <property type="project" value="TreeGrafter"/>
</dbReference>
<organism evidence="25">
    <name type="scientific">Cacopsylla melanoneura</name>
    <dbReference type="NCBI Taxonomy" id="428564"/>
    <lineage>
        <taxon>Eukaryota</taxon>
        <taxon>Metazoa</taxon>
        <taxon>Ecdysozoa</taxon>
        <taxon>Arthropoda</taxon>
        <taxon>Hexapoda</taxon>
        <taxon>Insecta</taxon>
        <taxon>Pterygota</taxon>
        <taxon>Neoptera</taxon>
        <taxon>Paraneoptera</taxon>
        <taxon>Hemiptera</taxon>
        <taxon>Sternorrhyncha</taxon>
        <taxon>Psylloidea</taxon>
        <taxon>Psyllidae</taxon>
        <taxon>Psyllinae</taxon>
        <taxon>Cacopsylla</taxon>
    </lineage>
</organism>
<keyword evidence="7" id="KW-0540">Nuclease</keyword>
<evidence type="ECO:0000256" key="1">
    <source>
        <dbReference type="ARBA" id="ARBA00001966"/>
    </source>
</evidence>
<evidence type="ECO:0000256" key="14">
    <source>
        <dbReference type="ARBA" id="ARBA00023004"/>
    </source>
</evidence>
<dbReference type="GO" id="GO:0005634">
    <property type="term" value="C:nucleus"/>
    <property type="evidence" value="ECO:0007669"/>
    <property type="project" value="UniProtKB-SubCell"/>
</dbReference>
<feature type="domain" description="DNA2/NAM7 helicase-like C-terminal" evidence="24">
    <location>
        <begin position="1342"/>
        <end position="1535"/>
    </location>
</feature>
<dbReference type="GO" id="GO:0017116">
    <property type="term" value="F:single-stranded DNA helicase activity"/>
    <property type="evidence" value="ECO:0007669"/>
    <property type="project" value="InterPro"/>
</dbReference>
<dbReference type="Pfam" id="PF13086">
    <property type="entry name" value="AAA_11"/>
    <property type="match status" value="2"/>
</dbReference>
<evidence type="ECO:0000259" key="22">
    <source>
        <dbReference type="Pfam" id="PF08696"/>
    </source>
</evidence>
<evidence type="ECO:0000256" key="17">
    <source>
        <dbReference type="ARBA" id="ARBA00023204"/>
    </source>
</evidence>
<evidence type="ECO:0000256" key="15">
    <source>
        <dbReference type="ARBA" id="ARBA00023014"/>
    </source>
</evidence>
<sequence>MKPAKNKVSGKTQPKISNFLVPSDPFSNKSPSKQLKISDFFNKAANKSSQEENISCNSAVRIVSSSPECVPGTPELGKKRKRSEESCKRKLMKIDNYNKLLYEQNDDDCQIIESTSSTIQTNLKLKESTHISDVIKVPHTKPLQTNQSQSKHFSENVLKSTEICNVEQNQPNILKNKTENSDKFSSRSEKILSKVSKREDDGFYSSNSKVTNKGELTTKNKQKREPTCQKTRQHVGAKSISTEKTVEISKKVIEKHVEKSNTDTNVCLNKSTMDQTSTLQPPSVLSNDNLLDELLGELDTKTIVNISKKSKQPQEKDEVEEEIGKKNDISEQCQRIDKNKEVNDNGSVQNNCVSELNKFPLVEIDENILMAKEGKNTAFSYSSKKECVSNSINIHEENNERSCDQDSKQFGTSNDTEKNILTAVLPVIESNCLGSQQKSTESKKIIQDLKINNLSRVPNRTVQVSKPNEKSEESNKKIQGSKLKTNQTDSNADSVSSFLQLYGVRMPTDKPVDTLEPAIKTRALLTPEKSVKLETCTASVNAPPLTPEKPAEASVISQEVAKVLSCTKSPRISTPDKTLAVDLSEISKINFDDCDEEEWDFSQIDCIEKLDLSSFQKCEVINIETISGYQLKLHLKQCEAPGTCTWCLVQGSWVHTQLAVQDIINIKAVYSVESGAWVVDNTRGLIVYAPDMLISGTSVVGALFCMRKSILADLFKGIDSGSSIMVLGILLHQFLQEVLRNNLRTESELRTVIQSMISSQDTILMMYSSLMSLEDTQKELTSFIPRIQNFLACYVDGGKPASKPAWDGKILRVEDIEENIWLPNLGIKGKVDVTVKVKSRNVVKTLPLELKTGRASRSAEHRGQVILYAMMMSEMEDKQQVESGLLLYLRENILDEVRSGHPEKRDLLMLRNQLVYYFNQDVASVNVPFLPPPINHHSACSKCPYLYICSAALREEGLDRLPDDNPLKGINTEATSHLTEKHIRYVFHMTALVRMEFQAARQKSKQLSDVWTLDPETREQRGDCICNLSLDPGVQCVKARYQCSLSRSFSIPPLIFSLSQYVIVSSSTQPAVASGFVTGISECALTLSLDRDLSTLSAGGARFHVDTYESQSLMSFNLIGLGLLLEKDHRNNSMLRSLIIDLTLPRFSRKHHASILDTGADLLSKLNSGQKKAVLKVLTAKDYLLIKGMPGTGKSSTLACLIELLVRLKLTVLVTSHTHSAVDNLLMRLIDKVPFLRLGSLSRVHPSIVPFCDAVCTKHCTSPEQLADFYKSKPVIGVTCMGSVHPLLQKVTFDVCIVDEATQVLLPATLPPLLSAGKFILVGDPQQLSPLVISKRASELGLSESLFSRLDRPEVTTLLTAQYRMNQPITRLVNLFTYGGQLECANETVERATIPQLMNFSTDQAWLQKCVSNQLESSVIFLNVCCDNANEATNQNEAGVVKTLVTGFTQGGIASTDIGVIATYRNQVSLLRRMIDDKQVEVNTVDQYQGRDKSVILYSSTCSKQNKESKVLNDPKRLTVAISRSKHKLIILGDSTVIEQTHKVFNKLIDHIRECGTVLNVT</sequence>
<dbReference type="InterPro" id="IPR050534">
    <property type="entry name" value="Coronavir_polyprotein_1ab"/>
</dbReference>
<dbReference type="EC" id="3.6.4.12" evidence="4"/>
<dbReference type="EMBL" id="HBUF01342220">
    <property type="protein sequence ID" value="CAG6705116.1"/>
    <property type="molecule type" value="Transcribed_RNA"/>
</dbReference>
<dbReference type="InterPro" id="IPR041679">
    <property type="entry name" value="DNA2/NAM7-like_C"/>
</dbReference>
<evidence type="ECO:0000256" key="4">
    <source>
        <dbReference type="ARBA" id="ARBA00012551"/>
    </source>
</evidence>
<dbReference type="GO" id="GO:0005524">
    <property type="term" value="F:ATP binding"/>
    <property type="evidence" value="ECO:0007669"/>
    <property type="project" value="UniProtKB-KW"/>
</dbReference>
<keyword evidence="14" id="KW-0408">Iron</keyword>
<dbReference type="PANTHER" id="PTHR43788">
    <property type="entry name" value="DNA2/NAM7 HELICASE FAMILY MEMBER"/>
    <property type="match status" value="1"/>
</dbReference>